<organism evidence="2 3">
    <name type="scientific">Zhihengliuella halotolerans</name>
    <dbReference type="NCBI Taxonomy" id="370736"/>
    <lineage>
        <taxon>Bacteria</taxon>
        <taxon>Bacillati</taxon>
        <taxon>Actinomycetota</taxon>
        <taxon>Actinomycetes</taxon>
        <taxon>Micrococcales</taxon>
        <taxon>Micrococcaceae</taxon>
        <taxon>Zhihengliuella</taxon>
    </lineage>
</organism>
<reference evidence="2 3" key="1">
    <citation type="submission" date="2019-02" db="EMBL/GenBank/DDBJ databases">
        <title>Sequencing the genomes of 1000 actinobacteria strains.</title>
        <authorList>
            <person name="Klenk H.-P."/>
        </authorList>
    </citation>
    <scope>NUCLEOTIDE SEQUENCE [LARGE SCALE GENOMIC DNA]</scope>
    <source>
        <strain evidence="2 3">DSM 17364</strain>
    </source>
</reference>
<protein>
    <submittedName>
        <fullName evidence="2">Uncharacterized protein DUF624</fullName>
    </submittedName>
</protein>
<feature type="transmembrane region" description="Helical" evidence="1">
    <location>
        <begin position="177"/>
        <end position="196"/>
    </location>
</feature>
<keyword evidence="1" id="KW-0812">Transmembrane</keyword>
<dbReference type="AlphaFoldDB" id="A0A4Q8AFQ9"/>
<keyword evidence="3" id="KW-1185">Reference proteome</keyword>
<feature type="transmembrane region" description="Helical" evidence="1">
    <location>
        <begin position="56"/>
        <end position="78"/>
    </location>
</feature>
<accession>A0A4Q8AFQ9</accession>
<sequence>MVVQTTVEPASRFESFGAMFGYAYTFMVVNMLLIVANAPLAFLLQTVVDLAGAWPLVLAATLTTGPSLAGAFAAFDHLRAGGASPRPARAFVAEYRRMFPQAALVSAATGAVVLVVVVDAAAAAREHAFAVLLPLLALVLIGALALAVTVLAAAVFRPGERLAVLVRDCLYVAVRRWYLSLAAVALLGLLAGIILVQPVLGMALAPAPLLYIVWANASYALTRDGLGPDAS</sequence>
<keyword evidence="1" id="KW-0472">Membrane</keyword>
<dbReference type="Proteomes" id="UP000292685">
    <property type="component" value="Unassembled WGS sequence"/>
</dbReference>
<dbReference type="OrthoDB" id="3402079at2"/>
<feature type="transmembrane region" description="Helical" evidence="1">
    <location>
        <begin position="21"/>
        <end position="44"/>
    </location>
</feature>
<dbReference type="EMBL" id="SHLA01000001">
    <property type="protein sequence ID" value="RZU62533.1"/>
    <property type="molecule type" value="Genomic_DNA"/>
</dbReference>
<feature type="transmembrane region" description="Helical" evidence="1">
    <location>
        <begin position="128"/>
        <end position="156"/>
    </location>
</feature>
<evidence type="ECO:0000313" key="3">
    <source>
        <dbReference type="Proteomes" id="UP000292685"/>
    </source>
</evidence>
<gene>
    <name evidence="2" type="ORF">EV380_2130</name>
</gene>
<dbReference type="RefSeq" id="WP_130451104.1">
    <property type="nucleotide sequence ID" value="NZ_SHLA01000001.1"/>
</dbReference>
<comment type="caution">
    <text evidence="2">The sequence shown here is derived from an EMBL/GenBank/DDBJ whole genome shotgun (WGS) entry which is preliminary data.</text>
</comment>
<feature type="transmembrane region" description="Helical" evidence="1">
    <location>
        <begin position="99"/>
        <end position="122"/>
    </location>
</feature>
<name>A0A4Q8AFQ9_9MICC</name>
<proteinExistence type="predicted"/>
<evidence type="ECO:0000256" key="1">
    <source>
        <dbReference type="SAM" id="Phobius"/>
    </source>
</evidence>
<keyword evidence="1" id="KW-1133">Transmembrane helix</keyword>
<evidence type="ECO:0000313" key="2">
    <source>
        <dbReference type="EMBL" id="RZU62533.1"/>
    </source>
</evidence>